<organism evidence="2 3">
    <name type="scientific">Roseiflexus castenholzii (strain DSM 13941 / HLO8)</name>
    <dbReference type="NCBI Taxonomy" id="383372"/>
    <lineage>
        <taxon>Bacteria</taxon>
        <taxon>Bacillati</taxon>
        <taxon>Chloroflexota</taxon>
        <taxon>Chloroflexia</taxon>
        <taxon>Chloroflexales</taxon>
        <taxon>Roseiflexineae</taxon>
        <taxon>Roseiflexaceae</taxon>
        <taxon>Roseiflexus</taxon>
    </lineage>
</organism>
<dbReference type="AlphaFoldDB" id="A7NG43"/>
<dbReference type="STRING" id="383372.Rcas_0297"/>
<feature type="transmembrane region" description="Helical" evidence="1">
    <location>
        <begin position="240"/>
        <end position="261"/>
    </location>
</feature>
<feature type="transmembrane region" description="Helical" evidence="1">
    <location>
        <begin position="45"/>
        <end position="67"/>
    </location>
</feature>
<accession>A7NG43</accession>
<dbReference type="HOGENOM" id="CLU_076015_0_0_0"/>
<gene>
    <name evidence="2" type="ordered locus">Rcas_0297</name>
</gene>
<proteinExistence type="predicted"/>
<keyword evidence="1" id="KW-0472">Membrane</keyword>
<dbReference type="eggNOG" id="COG4377">
    <property type="taxonomic scope" value="Bacteria"/>
</dbReference>
<keyword evidence="3" id="KW-1185">Reference proteome</keyword>
<dbReference type="EMBL" id="CP000804">
    <property type="protein sequence ID" value="ABU56430.1"/>
    <property type="molecule type" value="Genomic_DNA"/>
</dbReference>
<feature type="transmembrane region" description="Helical" evidence="1">
    <location>
        <begin position="12"/>
        <end position="33"/>
    </location>
</feature>
<feature type="transmembrane region" description="Helical" evidence="1">
    <location>
        <begin position="79"/>
        <end position="96"/>
    </location>
</feature>
<protein>
    <submittedName>
        <fullName evidence="2">Membrane protein-like protein</fullName>
    </submittedName>
</protein>
<name>A7NG43_ROSCS</name>
<evidence type="ECO:0000256" key="1">
    <source>
        <dbReference type="SAM" id="Phobius"/>
    </source>
</evidence>
<reference evidence="2 3" key="1">
    <citation type="submission" date="2007-08" db="EMBL/GenBank/DDBJ databases">
        <title>Complete sequence of Roseiflexus castenholzii DSM 13941.</title>
        <authorList>
            <consortium name="US DOE Joint Genome Institute"/>
            <person name="Copeland A."/>
            <person name="Lucas S."/>
            <person name="Lapidus A."/>
            <person name="Barry K."/>
            <person name="Glavina del Rio T."/>
            <person name="Dalin E."/>
            <person name="Tice H."/>
            <person name="Pitluck S."/>
            <person name="Thompson L.S."/>
            <person name="Brettin T."/>
            <person name="Bruce D."/>
            <person name="Detter J.C."/>
            <person name="Han C."/>
            <person name="Tapia R."/>
            <person name="Schmutz J."/>
            <person name="Larimer F."/>
            <person name="Land M."/>
            <person name="Hauser L."/>
            <person name="Kyrpides N."/>
            <person name="Mikhailova N."/>
            <person name="Bryant D.A."/>
            <person name="Hanada S."/>
            <person name="Tsukatani Y."/>
            <person name="Richardson P."/>
        </authorList>
    </citation>
    <scope>NUCLEOTIDE SEQUENCE [LARGE SCALE GENOMIC DNA]</scope>
    <source>
        <strain evidence="3">DSM 13941 / HLO8</strain>
    </source>
</reference>
<keyword evidence="1" id="KW-0812">Transmembrane</keyword>
<dbReference type="KEGG" id="rca:Rcas_0297"/>
<dbReference type="Pfam" id="PF10086">
    <property type="entry name" value="YhfC"/>
    <property type="match status" value="1"/>
</dbReference>
<feature type="transmembrane region" description="Helical" evidence="1">
    <location>
        <begin position="117"/>
        <end position="142"/>
    </location>
</feature>
<evidence type="ECO:0000313" key="3">
    <source>
        <dbReference type="Proteomes" id="UP000000263"/>
    </source>
</evidence>
<feature type="transmembrane region" description="Helical" evidence="1">
    <location>
        <begin position="188"/>
        <end position="205"/>
    </location>
</feature>
<dbReference type="RefSeq" id="WP_011997834.1">
    <property type="nucleotide sequence ID" value="NC_009767.1"/>
</dbReference>
<sequence>MEPTFQIGSGRVAATIVAVLFEALFPLAAAWFVSRRLRVSWRYFAYGAIIFLLFQLITRVPLVLAIQRALAPQLQASRPLLFSWLAALALTAGLAEEIGRYVGYRWLFREEKTWSRAVMYGLGHGGLESIVLVAGLTLLGLINLLALSAVDLATLPLTDDQRELARQQLAAIAAQPDWLPLVGAWERLWTLPFHVALSVMVAQVFRRRQIWWLWVAIATHTLVNLLAVGVAPAFMLQGTAAILIPEVIVTLAGTASLWVIWRLRERDVAR</sequence>
<evidence type="ECO:0000313" key="2">
    <source>
        <dbReference type="EMBL" id="ABU56430.1"/>
    </source>
</evidence>
<feature type="transmembrane region" description="Helical" evidence="1">
    <location>
        <begin position="212"/>
        <end position="234"/>
    </location>
</feature>
<dbReference type="Proteomes" id="UP000000263">
    <property type="component" value="Chromosome"/>
</dbReference>
<dbReference type="OrthoDB" id="155163at2"/>
<keyword evidence="1" id="KW-1133">Transmembrane helix</keyword>
<dbReference type="InterPro" id="IPR011397">
    <property type="entry name" value="YhfC"/>
</dbReference>